<keyword evidence="1" id="KW-1133">Transmembrane helix</keyword>
<keyword evidence="1" id="KW-0472">Membrane</keyword>
<evidence type="ECO:0000313" key="3">
    <source>
        <dbReference type="EMBL" id="CAD2213137.1"/>
    </source>
</evidence>
<dbReference type="SMART" id="SM01024">
    <property type="entry name" value="BCS1_N"/>
    <property type="match status" value="1"/>
</dbReference>
<organism evidence="3 4">
    <name type="scientific">Angomonas deanei</name>
    <dbReference type="NCBI Taxonomy" id="59799"/>
    <lineage>
        <taxon>Eukaryota</taxon>
        <taxon>Discoba</taxon>
        <taxon>Euglenozoa</taxon>
        <taxon>Kinetoplastea</taxon>
        <taxon>Metakinetoplastina</taxon>
        <taxon>Trypanosomatida</taxon>
        <taxon>Trypanosomatidae</taxon>
        <taxon>Strigomonadinae</taxon>
        <taxon>Angomonas</taxon>
    </lineage>
</organism>
<evidence type="ECO:0000313" key="4">
    <source>
        <dbReference type="Proteomes" id="UP000515908"/>
    </source>
</evidence>
<keyword evidence="1" id="KW-0812">Transmembrane</keyword>
<name>A0A7G2C343_9TRYP</name>
<dbReference type="InterPro" id="IPR014851">
    <property type="entry name" value="BCS1_N"/>
</dbReference>
<dbReference type="VEuPathDB" id="TriTrypDB:ADEAN_000057300"/>
<feature type="domain" description="BCS1 N-terminal" evidence="2">
    <location>
        <begin position="80"/>
        <end position="265"/>
    </location>
</feature>
<dbReference type="Proteomes" id="UP000515908">
    <property type="component" value="Chromosome 01"/>
</dbReference>
<reference evidence="3 4" key="1">
    <citation type="submission" date="2020-08" db="EMBL/GenBank/DDBJ databases">
        <authorList>
            <person name="Newling K."/>
            <person name="Davey J."/>
            <person name="Forrester S."/>
        </authorList>
    </citation>
    <scope>NUCLEOTIDE SEQUENCE [LARGE SCALE GENOMIC DNA]</scope>
    <source>
        <strain evidence="4">Crithidia deanei Carvalho (ATCC PRA-265)</strain>
    </source>
</reference>
<accession>A0A7G2C343</accession>
<protein>
    <submittedName>
        <fullName evidence="3">BCS1 N terminal, putative</fullName>
    </submittedName>
</protein>
<feature type="transmembrane region" description="Helical" evidence="1">
    <location>
        <begin position="72"/>
        <end position="89"/>
    </location>
</feature>
<keyword evidence="4" id="KW-1185">Reference proteome</keyword>
<dbReference type="AlphaFoldDB" id="A0A7G2C343"/>
<gene>
    <name evidence="3" type="ORF">ADEAN_000057300</name>
</gene>
<sequence length="282" mass="32704">MRRVFQSTCTFGGQRISRRFAVSPLELFTSPGGLMALLYGKNSTGDGNPKRGKRITAKRGEAKKSGFFSNDMVLLGLIVFILSATWEVIKTQKPVVLEKIKNTFMTTLEVRTSQEEFAMIVDWMARQPEGSHCRNITLKPIAVQDENRQERVFNSSLTKEQDEESRAALVPGYGVHLFRFNGVRLWVRRDMDASKQRFAATNMDRENDVLTLTFFTRDRRVVESFLTEVRSSWKRHVQNKVQIYHAVHSEWRLLTEKSRRPLDTLYLPESTTKLVEETKRFF</sequence>
<evidence type="ECO:0000256" key="1">
    <source>
        <dbReference type="SAM" id="Phobius"/>
    </source>
</evidence>
<evidence type="ECO:0000259" key="2">
    <source>
        <dbReference type="SMART" id="SM01024"/>
    </source>
</evidence>
<dbReference type="Pfam" id="PF08740">
    <property type="entry name" value="BCS1_N"/>
    <property type="match status" value="1"/>
</dbReference>
<proteinExistence type="predicted"/>
<dbReference type="EMBL" id="LR877145">
    <property type="protein sequence ID" value="CAD2213137.1"/>
    <property type="molecule type" value="Genomic_DNA"/>
</dbReference>